<dbReference type="PANTHER" id="PTHR10046">
    <property type="entry name" value="ATP DEPENDENT LON PROTEASE FAMILY MEMBER"/>
    <property type="match status" value="1"/>
</dbReference>
<dbReference type="EMBL" id="CP079216">
    <property type="protein sequence ID" value="QXT64005.1"/>
    <property type="molecule type" value="Genomic_DNA"/>
</dbReference>
<evidence type="ECO:0000313" key="3">
    <source>
        <dbReference type="EMBL" id="QXT64005.1"/>
    </source>
</evidence>
<proteinExistence type="predicted"/>
<keyword evidence="4" id="KW-1185">Reference proteome</keyword>
<feature type="domain" description="PDZ" evidence="2">
    <location>
        <begin position="140"/>
        <end position="203"/>
    </location>
</feature>
<name>A0ABX8SNM5_9ACTN</name>
<dbReference type="InterPro" id="IPR001478">
    <property type="entry name" value="PDZ"/>
</dbReference>
<dbReference type="Proteomes" id="UP000824504">
    <property type="component" value="Chromosome"/>
</dbReference>
<dbReference type="Pfam" id="PF13180">
    <property type="entry name" value="PDZ_2"/>
    <property type="match status" value="1"/>
</dbReference>
<reference evidence="3 4" key="1">
    <citation type="submission" date="2021-07" db="EMBL/GenBank/DDBJ databases">
        <title>complete genome sequencing of Tessaracoccus sp.J1M15.</title>
        <authorList>
            <person name="Bae J.-W."/>
            <person name="Kim D.-y."/>
        </authorList>
    </citation>
    <scope>NUCLEOTIDE SEQUENCE [LARGE SCALE GENOMIC DNA]</scope>
    <source>
        <strain evidence="3 4">J1M15</strain>
    </source>
</reference>
<evidence type="ECO:0000259" key="1">
    <source>
        <dbReference type="Pfam" id="PF05362"/>
    </source>
</evidence>
<protein>
    <submittedName>
        <fullName evidence="3">PDZ domain-containing protein</fullName>
    </submittedName>
</protein>
<evidence type="ECO:0000313" key="4">
    <source>
        <dbReference type="Proteomes" id="UP000824504"/>
    </source>
</evidence>
<gene>
    <name evidence="3" type="ORF">KDB89_06005</name>
</gene>
<evidence type="ECO:0000259" key="2">
    <source>
        <dbReference type="Pfam" id="PF13180"/>
    </source>
</evidence>
<dbReference type="InterPro" id="IPR027065">
    <property type="entry name" value="Lon_Prtase"/>
</dbReference>
<dbReference type="InterPro" id="IPR008269">
    <property type="entry name" value="Lon_proteolytic"/>
</dbReference>
<feature type="domain" description="Lon proteolytic" evidence="1">
    <location>
        <begin position="240"/>
        <end position="314"/>
    </location>
</feature>
<dbReference type="RefSeq" id="WP_219083930.1">
    <property type="nucleotide sequence ID" value="NZ_CP079216.1"/>
</dbReference>
<dbReference type="Pfam" id="PF05362">
    <property type="entry name" value="Lon_C"/>
    <property type="match status" value="1"/>
</dbReference>
<organism evidence="3 4">
    <name type="scientific">Tessaracoccus palaemonis</name>
    <dbReference type="NCBI Taxonomy" id="2829499"/>
    <lineage>
        <taxon>Bacteria</taxon>
        <taxon>Bacillati</taxon>
        <taxon>Actinomycetota</taxon>
        <taxon>Actinomycetes</taxon>
        <taxon>Propionibacteriales</taxon>
        <taxon>Propionibacteriaceae</taxon>
        <taxon>Tessaracoccus</taxon>
    </lineage>
</organism>
<sequence length="347" mass="35907">MSRNALAIVSSLLFAALAAALVLIPAPYVAWRPGQTLDVLAATDSGPVIDVTGLQSFEASGSLLMTTVSATRVDSSLSLPEAIYVFLDPSSDAMPREVIYPPGKTTEQVQSEAVASMDTSRSNATVAALRADGIKVTELPRVASVTMSGPSAEKLQPGDLITAVDTIPVTSRDEVAAQISTHEVGDAIVFDVLREGSELTVSVTSDASPTDAKLPIVGISIDTGYQYDPVVTFNVDSSVTGPSAGLVFALGIYDRITDGQLISDRVVAGTGTMDPNGRVGNIGGIREKIKGAERDGATVFLVPEGNCDDVGDLDTPLTLVSVATLKDAISALQLINESNTAEVPVCG</sequence>
<accession>A0ABX8SNM5</accession>